<name>A0A077UDY8_9STAP</name>
<evidence type="ECO:0000313" key="1">
    <source>
        <dbReference type="EMBL" id="CDR26490.1"/>
    </source>
</evidence>
<dbReference type="AlphaFoldDB" id="A0A077UDY8"/>
<protein>
    <submittedName>
        <fullName evidence="1">Uncharacterized protein</fullName>
    </submittedName>
</protein>
<dbReference type="EMBL" id="CCEH01000001">
    <property type="protein sequence ID" value="CDR26490.1"/>
    <property type="molecule type" value="Genomic_DNA"/>
</dbReference>
<accession>A0A077UDY8</accession>
<evidence type="ECO:0000313" key="2">
    <source>
        <dbReference type="Proteomes" id="UP000044616"/>
    </source>
</evidence>
<dbReference type="Proteomes" id="UP000044616">
    <property type="component" value="Unassembled WGS sequence"/>
</dbReference>
<organism evidence="1 2">
    <name type="scientific">Staphylococcus schweitzeri</name>
    <dbReference type="NCBI Taxonomy" id="1654388"/>
    <lineage>
        <taxon>Bacteria</taxon>
        <taxon>Bacillati</taxon>
        <taxon>Bacillota</taxon>
        <taxon>Bacilli</taxon>
        <taxon>Bacillales</taxon>
        <taxon>Staphylococcaceae</taxon>
        <taxon>Staphylococcus</taxon>
    </lineage>
</organism>
<sequence length="31" mass="3750">MRIKKGRILIDAVIFYAKKRKKFIKSVVYHV</sequence>
<proteinExistence type="predicted"/>
<gene>
    <name evidence="1" type="ORF">ERS140147_00026</name>
</gene>
<reference evidence="1 2" key="1">
    <citation type="submission" date="2014-05" db="EMBL/GenBank/DDBJ databases">
        <authorList>
            <person name="Aslett A.Martin."/>
            <person name="De Silva Nishadi"/>
        </authorList>
    </citation>
    <scope>NUCLEOTIDE SEQUENCE [LARGE SCALE GENOMIC DNA]</scope>
</reference>